<feature type="compositionally biased region" description="Basic residues" evidence="1">
    <location>
        <begin position="24"/>
        <end position="33"/>
    </location>
</feature>
<comment type="caution">
    <text evidence="2">The sequence shown here is derived from an EMBL/GenBank/DDBJ whole genome shotgun (WGS) entry which is preliminary data.</text>
</comment>
<dbReference type="AlphaFoldDB" id="A0A4Q2SI73"/>
<evidence type="ECO:0000313" key="2">
    <source>
        <dbReference type="EMBL" id="RYC05226.1"/>
    </source>
</evidence>
<dbReference type="CDD" id="cd22893">
    <property type="entry name" value="PlcA-like"/>
    <property type="match status" value="1"/>
</dbReference>
<reference evidence="2 3" key="1">
    <citation type="submission" date="2019-01" db="EMBL/GenBank/DDBJ databases">
        <title>Novel species of Nocardioides.</title>
        <authorList>
            <person name="Liu Q."/>
            <person name="X Y.-H."/>
        </authorList>
    </citation>
    <scope>NUCLEOTIDE SEQUENCE [LARGE SCALE GENOMIC DNA]</scope>
    <source>
        <strain evidence="2 3">HLT2-9</strain>
    </source>
</reference>
<feature type="compositionally biased region" description="Pro residues" evidence="1">
    <location>
        <begin position="113"/>
        <end position="124"/>
    </location>
</feature>
<feature type="compositionally biased region" description="Basic and acidic residues" evidence="1">
    <location>
        <begin position="161"/>
        <end position="176"/>
    </location>
</feature>
<dbReference type="Proteomes" id="UP000291101">
    <property type="component" value="Unassembled WGS sequence"/>
</dbReference>
<gene>
    <name evidence="2" type="ORF">EUA94_19860</name>
</gene>
<dbReference type="InterPro" id="IPR049756">
    <property type="entry name" value="PlcA-like_dom"/>
</dbReference>
<feature type="region of interest" description="Disordered" evidence="1">
    <location>
        <begin position="155"/>
        <end position="186"/>
    </location>
</feature>
<sequence>MDRKTSILSDYDALLSSYYGGGPAHRRHRRRRSGYSTQPDAKRPVPTALSLSMDDGEVLVAPGGATDTPEYVVSSPQPVGAPPAAPVEPPARPALPVSPVAPEPTALRIPEAPETPRPPEPELPPLASGPDRTDEASGPLSETELLADMQRILSGQASWDPEARKVTDTPPRRLPSDDAPPVPSGLPMSSEHAFFDQLAASMEYANAYDLGTLELQQQKFGDFDRMATLKQQAASLPPSAAAFSVAAPRPAAPTASPSTVRDGDPLVGSAEFIRDLDAISAAHSVPMAYGVADDPKGRWSDLPGWNTACAPTTLSLSDDDDPHSVAMYDTGERVLAAGNLYPDALRVGAAPGVLLSYGQVVAMGGDLVSAPETMMSMPAADLLRLKSLVERSTKYYEGKKSDKRLDVSNSEWDDATHGQYLVLADKNDDHFAPHTLPLPFAPNNPHTNHKAAWEFFHGSAIEEAQRYYLANPSGTFPEQALIRNAFADHFLTDAFSAGHLFNKEVLKSMFRQNFYLGAALNPGGERFFERMAKKAFVGEVAQKFSALETADYPVCVWGLCLKWHPDINSADRFASLLKAAATQQPDKISNLVVKALHDDLNERGYMVSNAAGRSWHLKGDGHLTAETKAIMQVAVGESAATITDPAIRVSGIDVAALHAKVWRHTPQPTPASVKDIVRLAHEYTNTDSDRLVNAAAEILSGNVNSLIKELLDQKKLKKA</sequence>
<evidence type="ECO:0000313" key="3">
    <source>
        <dbReference type="Proteomes" id="UP000291101"/>
    </source>
</evidence>
<dbReference type="EMBL" id="SDWV01000028">
    <property type="protein sequence ID" value="RYC05226.1"/>
    <property type="molecule type" value="Genomic_DNA"/>
</dbReference>
<keyword evidence="3" id="KW-1185">Reference proteome</keyword>
<accession>A0A4Q2SI73</accession>
<dbReference type="OrthoDB" id="9813435at2"/>
<name>A0A4Q2SI73_9ACTN</name>
<protein>
    <submittedName>
        <fullName evidence="2">Uncharacterized protein</fullName>
    </submittedName>
</protein>
<dbReference type="RefSeq" id="WP_129428587.1">
    <property type="nucleotide sequence ID" value="NZ_SDWV01000028.1"/>
</dbReference>
<evidence type="ECO:0000256" key="1">
    <source>
        <dbReference type="SAM" id="MobiDB-lite"/>
    </source>
</evidence>
<organism evidence="2 3">
    <name type="scientific">Nocardioides zhouii</name>
    <dbReference type="NCBI Taxonomy" id="1168729"/>
    <lineage>
        <taxon>Bacteria</taxon>
        <taxon>Bacillati</taxon>
        <taxon>Actinomycetota</taxon>
        <taxon>Actinomycetes</taxon>
        <taxon>Propionibacteriales</taxon>
        <taxon>Nocardioidaceae</taxon>
        <taxon>Nocardioides</taxon>
    </lineage>
</organism>
<feature type="compositionally biased region" description="Pro residues" evidence="1">
    <location>
        <begin position="79"/>
        <end position="93"/>
    </location>
</feature>
<feature type="region of interest" description="Disordered" evidence="1">
    <location>
        <begin position="18"/>
        <end position="140"/>
    </location>
</feature>
<proteinExistence type="predicted"/>